<name>A0A1I5RCV5_9BACT</name>
<evidence type="ECO:0000313" key="3">
    <source>
        <dbReference type="Proteomes" id="UP000199031"/>
    </source>
</evidence>
<evidence type="ECO:0000313" key="2">
    <source>
        <dbReference type="EMBL" id="SFP56260.1"/>
    </source>
</evidence>
<dbReference type="Gene3D" id="3.90.1570.10">
    <property type="entry name" value="tt1808, chain A"/>
    <property type="match status" value="1"/>
</dbReference>
<dbReference type="EMBL" id="FOXQ01000001">
    <property type="protein sequence ID" value="SFP56260.1"/>
    <property type="molecule type" value="Genomic_DNA"/>
</dbReference>
<dbReference type="STRING" id="1465490.SAMN05444277_101190"/>
<keyword evidence="2" id="KW-0255">Endonuclease</keyword>
<dbReference type="Pfam" id="PF05685">
    <property type="entry name" value="Uma2"/>
    <property type="match status" value="1"/>
</dbReference>
<reference evidence="2 3" key="1">
    <citation type="submission" date="2016-10" db="EMBL/GenBank/DDBJ databases">
        <authorList>
            <person name="de Groot N.N."/>
        </authorList>
    </citation>
    <scope>NUCLEOTIDE SEQUENCE [LARGE SCALE GENOMIC DNA]</scope>
    <source>
        <strain evidence="2 3">DSM 28286</strain>
    </source>
</reference>
<proteinExistence type="predicted"/>
<organism evidence="2 3">
    <name type="scientific">Parafilimonas terrae</name>
    <dbReference type="NCBI Taxonomy" id="1465490"/>
    <lineage>
        <taxon>Bacteria</taxon>
        <taxon>Pseudomonadati</taxon>
        <taxon>Bacteroidota</taxon>
        <taxon>Chitinophagia</taxon>
        <taxon>Chitinophagales</taxon>
        <taxon>Chitinophagaceae</taxon>
        <taxon>Parafilimonas</taxon>
    </lineage>
</organism>
<dbReference type="SUPFAM" id="SSF52980">
    <property type="entry name" value="Restriction endonuclease-like"/>
    <property type="match status" value="1"/>
</dbReference>
<sequence>MSVLMKKPETLVDVYRLLPEGTPIQVINNQFYMSPSPAFAHFSIAKTIFLQLNEVVTANNLGEAIYAPVDVYLGDKNAVQPDVFFISNANKHFIENDGVYGAPDIIVEILSPSNKNTDLIKKKAIYEQFGVQEYFIVEPADKSVLSYYLKDGKYAEPKKQKAKLTSKLLRKTFSF</sequence>
<dbReference type="RefSeq" id="WP_090653580.1">
    <property type="nucleotide sequence ID" value="NZ_FOXQ01000001.1"/>
</dbReference>
<accession>A0A1I5RCV5</accession>
<dbReference type="GO" id="GO:0004519">
    <property type="term" value="F:endonuclease activity"/>
    <property type="evidence" value="ECO:0007669"/>
    <property type="project" value="UniProtKB-KW"/>
</dbReference>
<dbReference type="PANTHER" id="PTHR34107:SF4">
    <property type="entry name" value="SLL1222 PROTEIN"/>
    <property type="match status" value="1"/>
</dbReference>
<dbReference type="InterPro" id="IPR012296">
    <property type="entry name" value="Nuclease_put_TT1808"/>
</dbReference>
<protein>
    <submittedName>
        <fullName evidence="2">Endonuclease, Uma2 family (Restriction endonuclease fold)</fullName>
    </submittedName>
</protein>
<feature type="domain" description="Putative restriction endonuclease" evidence="1">
    <location>
        <begin position="15"/>
        <end position="159"/>
    </location>
</feature>
<dbReference type="InterPro" id="IPR008538">
    <property type="entry name" value="Uma2"/>
</dbReference>
<keyword evidence="2" id="KW-0378">Hydrolase</keyword>
<dbReference type="CDD" id="cd06260">
    <property type="entry name" value="DUF820-like"/>
    <property type="match status" value="1"/>
</dbReference>
<dbReference type="InterPro" id="IPR011335">
    <property type="entry name" value="Restrct_endonuc-II-like"/>
</dbReference>
<dbReference type="PANTHER" id="PTHR34107">
    <property type="entry name" value="SLL0198 PROTEIN-RELATED"/>
    <property type="match status" value="1"/>
</dbReference>
<keyword evidence="3" id="KW-1185">Reference proteome</keyword>
<dbReference type="AlphaFoldDB" id="A0A1I5RCV5"/>
<dbReference type="Proteomes" id="UP000199031">
    <property type="component" value="Unassembled WGS sequence"/>
</dbReference>
<keyword evidence="2" id="KW-0540">Nuclease</keyword>
<gene>
    <name evidence="2" type="ORF">SAMN05444277_101190</name>
</gene>
<dbReference type="OrthoDB" id="9808428at2"/>
<evidence type="ECO:0000259" key="1">
    <source>
        <dbReference type="Pfam" id="PF05685"/>
    </source>
</evidence>